<dbReference type="PANTHER" id="PTHR40841:SF2">
    <property type="entry name" value="SIDEROPHORE-DEGRADING ESTERASE (EUROFUNG)"/>
    <property type="match status" value="1"/>
</dbReference>
<proteinExistence type="inferred from homology"/>
<reference evidence="3" key="1">
    <citation type="submission" date="2021-07" db="EMBL/GenBank/DDBJ databases">
        <authorList>
            <person name="Branca A.L. A."/>
        </authorList>
    </citation>
    <scope>NUCLEOTIDE SEQUENCE</scope>
</reference>
<dbReference type="Pfam" id="PF00756">
    <property type="entry name" value="Esterase"/>
    <property type="match status" value="1"/>
</dbReference>
<dbReference type="GO" id="GO:0017000">
    <property type="term" value="P:antibiotic biosynthetic process"/>
    <property type="evidence" value="ECO:0007669"/>
    <property type="project" value="UniProtKB-ARBA"/>
</dbReference>
<gene>
    <name evidence="3" type="ORF">PSALAMII_LOCUS5598</name>
</gene>
<evidence type="ECO:0008006" key="5">
    <source>
        <dbReference type="Google" id="ProtNLM"/>
    </source>
</evidence>
<dbReference type="InterPro" id="IPR029058">
    <property type="entry name" value="AB_hydrolase_fold"/>
</dbReference>
<dbReference type="EMBL" id="CAJVPD010000235">
    <property type="protein sequence ID" value="CAG8379984.1"/>
    <property type="molecule type" value="Genomic_DNA"/>
</dbReference>
<dbReference type="InterPro" id="IPR052558">
    <property type="entry name" value="Siderophore_Hydrolase_D"/>
</dbReference>
<dbReference type="InterPro" id="IPR000801">
    <property type="entry name" value="Esterase-like"/>
</dbReference>
<dbReference type="Proteomes" id="UP001152592">
    <property type="component" value="Unassembled WGS sequence"/>
</dbReference>
<protein>
    <recommendedName>
        <fullName evidence="5">Siderophore esterase</fullName>
    </recommendedName>
</protein>
<evidence type="ECO:0000313" key="4">
    <source>
        <dbReference type="Proteomes" id="UP001152592"/>
    </source>
</evidence>
<dbReference type="PANTHER" id="PTHR40841">
    <property type="entry name" value="SIDEROPHORE TRIACETYLFUSARININE C ESTERASE"/>
    <property type="match status" value="1"/>
</dbReference>
<dbReference type="AlphaFoldDB" id="A0A9W4J7S4"/>
<evidence type="ECO:0000256" key="2">
    <source>
        <dbReference type="ARBA" id="ARBA00022801"/>
    </source>
</evidence>
<sequence length="324" mass="36272">MADSRQVTFLADTLHFAIDGHSTLATMSSSTQMEAMNQSPMAVSLPNSDQLYMKSALGETYLVQISWPLSWLTGRFFEGSAPVIYIVDGNALFLTATEAAWRRAAESRFVGGVVVAIGYPLSGKVYDSKRRSLDLTPPTVTPITGFGGADSFLDFIEGIVKPHVQARFPQISISREALYGHSYGGLLALHTLFTRTRLFDCYIASSPSVWWNDHCILETAKKFLQQDQRPDTHLPSLIVFWGSLEQKPHQWGDESLDQFESRQHIASIFRTTENSIQICEMLRGSPHLNAVLMNEFEGEEHTSVMACSMTRGLTEFFENWPFKG</sequence>
<evidence type="ECO:0000256" key="1">
    <source>
        <dbReference type="ARBA" id="ARBA00005622"/>
    </source>
</evidence>
<evidence type="ECO:0000313" key="3">
    <source>
        <dbReference type="EMBL" id="CAG8379984.1"/>
    </source>
</evidence>
<dbReference type="SUPFAM" id="SSF53474">
    <property type="entry name" value="alpha/beta-Hydrolases"/>
    <property type="match status" value="1"/>
</dbReference>
<dbReference type="GO" id="GO:0072330">
    <property type="term" value="P:monocarboxylic acid biosynthetic process"/>
    <property type="evidence" value="ECO:0007669"/>
    <property type="project" value="UniProtKB-ARBA"/>
</dbReference>
<accession>A0A9W4J7S4</accession>
<dbReference type="Gene3D" id="3.40.50.1820">
    <property type="entry name" value="alpha/beta hydrolase"/>
    <property type="match status" value="1"/>
</dbReference>
<keyword evidence="2" id="KW-0378">Hydrolase</keyword>
<dbReference type="OrthoDB" id="446683at2759"/>
<organism evidence="3 4">
    <name type="scientific">Penicillium salamii</name>
    <dbReference type="NCBI Taxonomy" id="1612424"/>
    <lineage>
        <taxon>Eukaryota</taxon>
        <taxon>Fungi</taxon>
        <taxon>Dikarya</taxon>
        <taxon>Ascomycota</taxon>
        <taxon>Pezizomycotina</taxon>
        <taxon>Eurotiomycetes</taxon>
        <taxon>Eurotiomycetidae</taxon>
        <taxon>Eurotiales</taxon>
        <taxon>Aspergillaceae</taxon>
        <taxon>Penicillium</taxon>
    </lineage>
</organism>
<dbReference type="GO" id="GO:0016788">
    <property type="term" value="F:hydrolase activity, acting on ester bonds"/>
    <property type="evidence" value="ECO:0007669"/>
    <property type="project" value="TreeGrafter"/>
</dbReference>
<comment type="similarity">
    <text evidence="1">Belongs to the esterase D family.</text>
</comment>
<name>A0A9W4J7S4_9EURO</name>
<comment type="caution">
    <text evidence="3">The sequence shown here is derived from an EMBL/GenBank/DDBJ whole genome shotgun (WGS) entry which is preliminary data.</text>
</comment>